<keyword evidence="4 6" id="KW-1133">Transmembrane helix</keyword>
<dbReference type="EMBL" id="LT629739">
    <property type="protein sequence ID" value="SDS10789.1"/>
    <property type="molecule type" value="Genomic_DNA"/>
</dbReference>
<feature type="transmembrane region" description="Helical" evidence="6">
    <location>
        <begin position="89"/>
        <end position="110"/>
    </location>
</feature>
<evidence type="ECO:0000256" key="3">
    <source>
        <dbReference type="ARBA" id="ARBA00022692"/>
    </source>
</evidence>
<name>A0A1H1PJD9_BRESA</name>
<evidence type="ECO:0000259" key="8">
    <source>
        <dbReference type="PROSITE" id="PS50928"/>
    </source>
</evidence>
<proteinExistence type="inferred from homology"/>
<evidence type="ECO:0000313" key="9">
    <source>
        <dbReference type="EMBL" id="SDS10789.1"/>
    </source>
</evidence>
<sequence>MSTAAPENSAPENGAPENSAHENRVDSGVVTQTPAAAQRRTWMGYLTVPVILGLACLGLFLYVQSRDLDSIEQRSLNFGAITAALQEHIVLTAVSTLVTLIIAVPLGVLLTRPLTRRIRPFIIGALTILQAVPTIAILVLLAVAFLFLGFPAAIVGLVLYAIIPVLLNTIVGLEQVDENVLEAGRGMGLSRMQVLRRIELPLAVPVILAGVRTALVINVGTATLVTYINAGGLGDIIVAGLSTNRVLVQIVGAALTAVLALLIDYIAGIAEDFLRPKGL</sequence>
<evidence type="ECO:0000256" key="7">
    <source>
        <dbReference type="SAM" id="MobiDB-lite"/>
    </source>
</evidence>
<feature type="transmembrane region" description="Helical" evidence="6">
    <location>
        <begin position="42"/>
        <end position="63"/>
    </location>
</feature>
<keyword evidence="10" id="KW-1185">Reference proteome</keyword>
<dbReference type="InterPro" id="IPR051204">
    <property type="entry name" value="ABC_transp_perm/SBD"/>
</dbReference>
<protein>
    <submittedName>
        <fullName evidence="9">Osmoprotectant transport system permease protein</fullName>
    </submittedName>
</protein>
<organism evidence="9 10">
    <name type="scientific">Brevibacterium sandarakinum</name>
    <dbReference type="NCBI Taxonomy" id="629680"/>
    <lineage>
        <taxon>Bacteria</taxon>
        <taxon>Bacillati</taxon>
        <taxon>Actinomycetota</taxon>
        <taxon>Actinomycetes</taxon>
        <taxon>Micrococcales</taxon>
        <taxon>Brevibacteriaceae</taxon>
        <taxon>Brevibacterium</taxon>
    </lineage>
</organism>
<keyword evidence="3 6" id="KW-0812">Transmembrane</keyword>
<accession>A0A1H1PJD9</accession>
<dbReference type="PROSITE" id="PS50928">
    <property type="entry name" value="ABC_TM1"/>
    <property type="match status" value="1"/>
</dbReference>
<evidence type="ECO:0000313" key="10">
    <source>
        <dbReference type="Proteomes" id="UP000199700"/>
    </source>
</evidence>
<reference evidence="9" key="1">
    <citation type="submission" date="2016-10" db="EMBL/GenBank/DDBJ databases">
        <authorList>
            <person name="Varghese N."/>
            <person name="Submissions S."/>
        </authorList>
    </citation>
    <scope>NUCLEOTIDE SEQUENCE [LARGE SCALE GENOMIC DNA]</scope>
    <source>
        <strain evidence="9">DSM 22082</strain>
    </source>
</reference>
<dbReference type="STRING" id="629680.SAMN04489751_1244"/>
<dbReference type="GO" id="GO:0031460">
    <property type="term" value="P:glycine betaine transport"/>
    <property type="evidence" value="ECO:0007669"/>
    <property type="project" value="TreeGrafter"/>
</dbReference>
<evidence type="ECO:0000256" key="5">
    <source>
        <dbReference type="ARBA" id="ARBA00023136"/>
    </source>
</evidence>
<feature type="transmembrane region" description="Helical" evidence="6">
    <location>
        <begin position="200"/>
        <end position="226"/>
    </location>
</feature>
<evidence type="ECO:0000256" key="6">
    <source>
        <dbReference type="RuleBase" id="RU363032"/>
    </source>
</evidence>
<keyword evidence="5 6" id="KW-0472">Membrane</keyword>
<dbReference type="Proteomes" id="UP000199700">
    <property type="component" value="Chromosome"/>
</dbReference>
<evidence type="ECO:0000256" key="4">
    <source>
        <dbReference type="ARBA" id="ARBA00022989"/>
    </source>
</evidence>
<feature type="domain" description="ABC transmembrane type-1" evidence="8">
    <location>
        <begin position="85"/>
        <end position="267"/>
    </location>
</feature>
<evidence type="ECO:0000256" key="1">
    <source>
        <dbReference type="ARBA" id="ARBA00004141"/>
    </source>
</evidence>
<gene>
    <name evidence="9" type="ORF">SAMN04489751_1244</name>
</gene>
<dbReference type="InterPro" id="IPR000515">
    <property type="entry name" value="MetI-like"/>
</dbReference>
<evidence type="ECO:0000256" key="2">
    <source>
        <dbReference type="ARBA" id="ARBA00022448"/>
    </source>
</evidence>
<dbReference type="SUPFAM" id="SSF161098">
    <property type="entry name" value="MetI-like"/>
    <property type="match status" value="1"/>
</dbReference>
<feature type="region of interest" description="Disordered" evidence="7">
    <location>
        <begin position="1"/>
        <end position="29"/>
    </location>
</feature>
<dbReference type="RefSeq" id="WP_092104077.1">
    <property type="nucleotide sequence ID" value="NZ_LT629739.1"/>
</dbReference>
<dbReference type="GO" id="GO:0055085">
    <property type="term" value="P:transmembrane transport"/>
    <property type="evidence" value="ECO:0007669"/>
    <property type="project" value="InterPro"/>
</dbReference>
<keyword evidence="2 6" id="KW-0813">Transport</keyword>
<dbReference type="InterPro" id="IPR035906">
    <property type="entry name" value="MetI-like_sf"/>
</dbReference>
<dbReference type="GO" id="GO:0005886">
    <property type="term" value="C:plasma membrane"/>
    <property type="evidence" value="ECO:0007669"/>
    <property type="project" value="UniProtKB-SubCell"/>
</dbReference>
<comment type="subcellular location">
    <subcellularLocation>
        <location evidence="6">Cell membrane</location>
        <topology evidence="6">Multi-pass membrane protein</topology>
    </subcellularLocation>
    <subcellularLocation>
        <location evidence="1">Membrane</location>
        <topology evidence="1">Multi-pass membrane protein</topology>
    </subcellularLocation>
</comment>
<dbReference type="AlphaFoldDB" id="A0A1H1PJD9"/>
<feature type="transmembrane region" description="Helical" evidence="6">
    <location>
        <begin position="153"/>
        <end position="173"/>
    </location>
</feature>
<dbReference type="CDD" id="cd06261">
    <property type="entry name" value="TM_PBP2"/>
    <property type="match status" value="1"/>
</dbReference>
<feature type="transmembrane region" description="Helical" evidence="6">
    <location>
        <begin position="122"/>
        <end position="147"/>
    </location>
</feature>
<comment type="similarity">
    <text evidence="6">Belongs to the binding-protein-dependent transport system permease family.</text>
</comment>
<dbReference type="Gene3D" id="1.10.3720.10">
    <property type="entry name" value="MetI-like"/>
    <property type="match status" value="1"/>
</dbReference>
<dbReference type="PANTHER" id="PTHR30177:SF4">
    <property type="entry name" value="OSMOPROTECTANT IMPORT PERMEASE PROTEIN OSMW"/>
    <property type="match status" value="1"/>
</dbReference>
<dbReference type="Pfam" id="PF00528">
    <property type="entry name" value="BPD_transp_1"/>
    <property type="match status" value="1"/>
</dbReference>
<dbReference type="OrthoDB" id="9801163at2"/>
<dbReference type="PANTHER" id="PTHR30177">
    <property type="entry name" value="GLYCINE BETAINE/L-PROLINE TRANSPORT SYSTEM PERMEASE PROTEIN PROW"/>
    <property type="match status" value="1"/>
</dbReference>
<feature type="transmembrane region" description="Helical" evidence="6">
    <location>
        <begin position="246"/>
        <end position="267"/>
    </location>
</feature>